<protein>
    <submittedName>
        <fullName evidence="1">Uncharacterized protein</fullName>
    </submittedName>
</protein>
<proteinExistence type="predicted"/>
<organism evidence="1">
    <name type="scientific">Fagus sylvatica</name>
    <name type="common">Beechnut</name>
    <dbReference type="NCBI Taxonomy" id="28930"/>
    <lineage>
        <taxon>Eukaryota</taxon>
        <taxon>Viridiplantae</taxon>
        <taxon>Streptophyta</taxon>
        <taxon>Embryophyta</taxon>
        <taxon>Tracheophyta</taxon>
        <taxon>Spermatophyta</taxon>
        <taxon>Magnoliopsida</taxon>
        <taxon>eudicotyledons</taxon>
        <taxon>Gunneridae</taxon>
        <taxon>Pentapetalae</taxon>
        <taxon>rosids</taxon>
        <taxon>fabids</taxon>
        <taxon>Fagales</taxon>
        <taxon>Fagaceae</taxon>
        <taxon>Fagus</taxon>
    </lineage>
</organism>
<sequence>MRIPKDSEILAAIGINASLNRKGNIDDGGGGNTCVPVGGQRVPVKQCRPLANEDDSFIKLG</sequence>
<accession>A0A2N9GLJ7</accession>
<dbReference type="EMBL" id="OIVN01002068">
    <property type="protein sequence ID" value="SPD00280.1"/>
    <property type="molecule type" value="Genomic_DNA"/>
</dbReference>
<gene>
    <name evidence="1" type="ORF">FSB_LOCUS28162</name>
</gene>
<name>A0A2N9GLJ7_FAGSY</name>
<dbReference type="AlphaFoldDB" id="A0A2N9GLJ7"/>
<reference evidence="1" key="1">
    <citation type="submission" date="2018-02" db="EMBL/GenBank/DDBJ databases">
        <authorList>
            <person name="Cohen D.B."/>
            <person name="Kent A.D."/>
        </authorList>
    </citation>
    <scope>NUCLEOTIDE SEQUENCE</scope>
</reference>
<evidence type="ECO:0000313" key="1">
    <source>
        <dbReference type="EMBL" id="SPD00280.1"/>
    </source>
</evidence>